<dbReference type="Gene3D" id="3.30.559.10">
    <property type="entry name" value="Chloramphenicol acetyltransferase-like domain"/>
    <property type="match status" value="1"/>
</dbReference>
<name>A0A7Y6B5J7_9SPHN</name>
<dbReference type="PANTHER" id="PTHR43178">
    <property type="entry name" value="DIHYDROLIPOAMIDE ACETYLTRANSFERASE COMPONENT OF PYRUVATE DEHYDROGENASE COMPLEX"/>
    <property type="match status" value="1"/>
</dbReference>
<comment type="caution">
    <text evidence="5">The sequence shown here is derived from an EMBL/GenBank/DDBJ whole genome shotgun (WGS) entry which is preliminary data.</text>
</comment>
<dbReference type="InterPro" id="IPR023213">
    <property type="entry name" value="CAT-like_dom_sf"/>
</dbReference>
<comment type="cofactor">
    <cofactor evidence="1">
        <name>(R)-lipoate</name>
        <dbReference type="ChEBI" id="CHEBI:83088"/>
    </cofactor>
</comment>
<dbReference type="InterPro" id="IPR001078">
    <property type="entry name" value="2-oxoacid_DH_actylTfrase"/>
</dbReference>
<gene>
    <name evidence="5" type="ORF">HP438_12705</name>
</gene>
<dbReference type="PANTHER" id="PTHR43178:SF5">
    <property type="entry name" value="LIPOAMIDE ACYLTRANSFERASE COMPONENT OF BRANCHED-CHAIN ALPHA-KETO ACID DEHYDROGENASE COMPLEX, MITOCHONDRIAL"/>
    <property type="match status" value="1"/>
</dbReference>
<dbReference type="GO" id="GO:0005737">
    <property type="term" value="C:cytoplasm"/>
    <property type="evidence" value="ECO:0007669"/>
    <property type="project" value="TreeGrafter"/>
</dbReference>
<organism evidence="5 6">
    <name type="scientific">Sphingomonas zeae</name>
    <dbReference type="NCBI Taxonomy" id="1646122"/>
    <lineage>
        <taxon>Bacteria</taxon>
        <taxon>Pseudomonadati</taxon>
        <taxon>Pseudomonadota</taxon>
        <taxon>Alphaproteobacteria</taxon>
        <taxon>Sphingomonadales</taxon>
        <taxon>Sphingomonadaceae</taxon>
        <taxon>Sphingomonas</taxon>
    </lineage>
</organism>
<dbReference type="RefSeq" id="WP_175312422.1">
    <property type="nucleotide sequence ID" value="NZ_JABMCH010000065.1"/>
</dbReference>
<dbReference type="AlphaFoldDB" id="A0A7Y6B5J7"/>
<sequence>MAEEISPAPRETKLRGMRGAIASAMSASLQSAPQLTLHTEFEVGAMLALRKTLSEKVSINTLILTAVARVLARRPDINATLENGTIQHRDRVNLGFAVALDAGLVVPVLRDAQELSAGELGTRVAHLTEQARSGSLNFKDMTDGTFSVTNLGSFGIDAFTPIINLPQVAILGIGRVRGEVMTASLTIDHRAIDGVPGATFLAEVGRELASPALLLATPAMT</sequence>
<evidence type="ECO:0000256" key="2">
    <source>
        <dbReference type="ARBA" id="ARBA00022679"/>
    </source>
</evidence>
<reference evidence="5 6" key="1">
    <citation type="submission" date="2020-05" db="EMBL/GenBank/DDBJ databases">
        <title>Genome Sequencing of Type Strains.</title>
        <authorList>
            <person name="Lemaire J.F."/>
            <person name="Inderbitzin P."/>
            <person name="Gregorio O.A."/>
            <person name="Collins S.B."/>
            <person name="Wespe N."/>
            <person name="Knight-Connoni V."/>
        </authorList>
    </citation>
    <scope>NUCLEOTIDE SEQUENCE [LARGE SCALE GENOMIC DNA]</scope>
    <source>
        <strain evidence="5 6">DSM 100049</strain>
    </source>
</reference>
<feature type="domain" description="2-oxoacid dehydrogenase acyltransferase catalytic" evidence="4">
    <location>
        <begin position="9"/>
        <end position="215"/>
    </location>
</feature>
<proteinExistence type="predicted"/>
<keyword evidence="6" id="KW-1185">Reference proteome</keyword>
<evidence type="ECO:0000256" key="1">
    <source>
        <dbReference type="ARBA" id="ARBA00001938"/>
    </source>
</evidence>
<evidence type="ECO:0000313" key="6">
    <source>
        <dbReference type="Proteomes" id="UP000536441"/>
    </source>
</evidence>
<dbReference type="InterPro" id="IPR050743">
    <property type="entry name" value="2-oxoacid_DH_E2_comp"/>
</dbReference>
<accession>A0A7Y6B5J7</accession>
<dbReference type="SUPFAM" id="SSF52777">
    <property type="entry name" value="CoA-dependent acyltransferases"/>
    <property type="match status" value="1"/>
</dbReference>
<protein>
    <submittedName>
        <fullName evidence="5">2-oxo acid dehydrogenase subunit E2</fullName>
    </submittedName>
</protein>
<dbReference type="Proteomes" id="UP000536441">
    <property type="component" value="Unassembled WGS sequence"/>
</dbReference>
<keyword evidence="3" id="KW-0012">Acyltransferase</keyword>
<evidence type="ECO:0000313" key="5">
    <source>
        <dbReference type="EMBL" id="NUU47830.1"/>
    </source>
</evidence>
<evidence type="ECO:0000259" key="4">
    <source>
        <dbReference type="Pfam" id="PF00198"/>
    </source>
</evidence>
<dbReference type="GO" id="GO:0016407">
    <property type="term" value="F:acetyltransferase activity"/>
    <property type="evidence" value="ECO:0007669"/>
    <property type="project" value="TreeGrafter"/>
</dbReference>
<dbReference type="Pfam" id="PF00198">
    <property type="entry name" value="2-oxoacid_dh"/>
    <property type="match status" value="1"/>
</dbReference>
<keyword evidence="2" id="KW-0808">Transferase</keyword>
<dbReference type="GO" id="GO:0031405">
    <property type="term" value="F:lipoic acid binding"/>
    <property type="evidence" value="ECO:0007669"/>
    <property type="project" value="TreeGrafter"/>
</dbReference>
<evidence type="ECO:0000256" key="3">
    <source>
        <dbReference type="ARBA" id="ARBA00023315"/>
    </source>
</evidence>
<dbReference type="EMBL" id="JABMCH010000065">
    <property type="protein sequence ID" value="NUU47830.1"/>
    <property type="molecule type" value="Genomic_DNA"/>
</dbReference>